<evidence type="ECO:0000313" key="2">
    <source>
        <dbReference type="EMBL" id="MCH7323144.1"/>
    </source>
</evidence>
<dbReference type="PANTHER" id="PTHR42879:SF2">
    <property type="entry name" value="3-OXOACYL-[ACYL-CARRIER-PROTEIN] REDUCTASE FABG"/>
    <property type="match status" value="1"/>
</dbReference>
<protein>
    <submittedName>
        <fullName evidence="2">SDR family oxidoreductase</fullName>
    </submittedName>
</protein>
<dbReference type="InterPro" id="IPR002347">
    <property type="entry name" value="SDR_fam"/>
</dbReference>
<organism evidence="2 3">
    <name type="scientific">Solibacillus palustris</name>
    <dbReference type="NCBI Taxonomy" id="2908203"/>
    <lineage>
        <taxon>Bacteria</taxon>
        <taxon>Bacillati</taxon>
        <taxon>Bacillota</taxon>
        <taxon>Bacilli</taxon>
        <taxon>Bacillales</taxon>
        <taxon>Caryophanaceae</taxon>
        <taxon>Solibacillus</taxon>
    </lineage>
</organism>
<dbReference type="InterPro" id="IPR020904">
    <property type="entry name" value="Sc_DH/Rdtase_CS"/>
</dbReference>
<evidence type="ECO:0000256" key="1">
    <source>
        <dbReference type="ARBA" id="ARBA00006484"/>
    </source>
</evidence>
<dbReference type="PRINTS" id="PR00081">
    <property type="entry name" value="GDHRDH"/>
</dbReference>
<keyword evidence="3" id="KW-1185">Reference proteome</keyword>
<dbReference type="PROSITE" id="PS00061">
    <property type="entry name" value="ADH_SHORT"/>
    <property type="match status" value="1"/>
</dbReference>
<proteinExistence type="inferred from homology"/>
<name>A0ABS9UFM1_9BACL</name>
<dbReference type="CDD" id="cd05233">
    <property type="entry name" value="SDR_c"/>
    <property type="match status" value="1"/>
</dbReference>
<dbReference type="SUPFAM" id="SSF51735">
    <property type="entry name" value="NAD(P)-binding Rossmann-fold domains"/>
    <property type="match status" value="1"/>
</dbReference>
<dbReference type="PRINTS" id="PR00080">
    <property type="entry name" value="SDRFAMILY"/>
</dbReference>
<comment type="similarity">
    <text evidence="1">Belongs to the short-chain dehydrogenases/reductases (SDR) family.</text>
</comment>
<dbReference type="Gene3D" id="3.40.50.720">
    <property type="entry name" value="NAD(P)-binding Rossmann-like Domain"/>
    <property type="match status" value="1"/>
</dbReference>
<accession>A0ABS9UFM1</accession>
<evidence type="ECO:0000313" key="3">
    <source>
        <dbReference type="Proteomes" id="UP001316087"/>
    </source>
</evidence>
<dbReference type="PANTHER" id="PTHR42879">
    <property type="entry name" value="3-OXOACYL-(ACYL-CARRIER-PROTEIN) REDUCTASE"/>
    <property type="match status" value="1"/>
</dbReference>
<dbReference type="InterPro" id="IPR050259">
    <property type="entry name" value="SDR"/>
</dbReference>
<dbReference type="Proteomes" id="UP001316087">
    <property type="component" value="Unassembled WGS sequence"/>
</dbReference>
<reference evidence="2 3" key="1">
    <citation type="submission" date="2022-03" db="EMBL/GenBank/DDBJ databases">
        <authorList>
            <person name="Jo J.-H."/>
            <person name="Im W.-T."/>
        </authorList>
    </citation>
    <scope>NUCLEOTIDE SEQUENCE [LARGE SCALE GENOMIC DNA]</scope>
    <source>
        <strain evidence="2 3">MA9</strain>
    </source>
</reference>
<dbReference type="InterPro" id="IPR036291">
    <property type="entry name" value="NAD(P)-bd_dom_sf"/>
</dbReference>
<gene>
    <name evidence="2" type="ORF">LZ480_14800</name>
</gene>
<comment type="caution">
    <text evidence="2">The sequence shown here is derived from an EMBL/GenBank/DDBJ whole genome shotgun (WGS) entry which is preliminary data.</text>
</comment>
<dbReference type="RefSeq" id="WP_241370316.1">
    <property type="nucleotide sequence ID" value="NZ_JAKZFC010000006.1"/>
</dbReference>
<dbReference type="EMBL" id="JAKZFC010000006">
    <property type="protein sequence ID" value="MCH7323144.1"/>
    <property type="molecule type" value="Genomic_DNA"/>
</dbReference>
<sequence>MDIRDQVVIVTGSGQGIGRGIAWEYAKREAIVIIAELQEQLGMALEHELLSAGYRAKFIQTDVTNVTQIELLVAQVIEEFGKIDTLVNNAGITIFKSIFDCTIEDWDKMMNTDLRSVFLLSKAVGKEMVKRKKGAIINIASNHVLATLPNTEMYAAAKSGVIGFTKSLALSLGDKGIRVNAISPGFMDTHHHRTWLTQFEQPDVVQAHINGLHATRRIGNPEEVGNMCVYLSSSMAKQMTGANIVLDGGLSTRLYTSQYE</sequence>
<dbReference type="Pfam" id="PF13561">
    <property type="entry name" value="adh_short_C2"/>
    <property type="match status" value="1"/>
</dbReference>